<keyword evidence="1" id="KW-1185">Reference proteome</keyword>
<organism evidence="1 2">
    <name type="scientific">Panagrolaimus superbus</name>
    <dbReference type="NCBI Taxonomy" id="310955"/>
    <lineage>
        <taxon>Eukaryota</taxon>
        <taxon>Metazoa</taxon>
        <taxon>Ecdysozoa</taxon>
        <taxon>Nematoda</taxon>
        <taxon>Chromadorea</taxon>
        <taxon>Rhabditida</taxon>
        <taxon>Tylenchina</taxon>
        <taxon>Panagrolaimomorpha</taxon>
        <taxon>Panagrolaimoidea</taxon>
        <taxon>Panagrolaimidae</taxon>
        <taxon>Panagrolaimus</taxon>
    </lineage>
</organism>
<accession>A0A914Y1N3</accession>
<name>A0A914Y1N3_9BILA</name>
<dbReference type="Proteomes" id="UP000887577">
    <property type="component" value="Unplaced"/>
</dbReference>
<protein>
    <submittedName>
        <fullName evidence="2">Uncharacterized protein</fullName>
    </submittedName>
</protein>
<sequence length="219" mass="25130">MQISRLEIGTVIQHDFLTLPRGTIIHDPSNLVILPSTLPSCHLPTRAIAAGVTAAAEEKETKDFLLKISLVDAISRDRFPQYLIASSVYWHCLHLKDKCQKISRTMLKWKFLNTGLAQVTYYRDSGIATDKSSNSTNFRNTLFRQNVDVMLIRHDPTTNDPSEPVIVKISKEKFAFSETMIGFEIDPRYLLDRWKLETEHDLLKAEYTMEPVNLLSHLR</sequence>
<evidence type="ECO:0000313" key="2">
    <source>
        <dbReference type="WBParaSite" id="PSU_v2.g12690.t1"/>
    </source>
</evidence>
<reference evidence="2" key="1">
    <citation type="submission" date="2022-11" db="UniProtKB">
        <authorList>
            <consortium name="WormBaseParasite"/>
        </authorList>
    </citation>
    <scope>IDENTIFICATION</scope>
</reference>
<evidence type="ECO:0000313" key="1">
    <source>
        <dbReference type="Proteomes" id="UP000887577"/>
    </source>
</evidence>
<dbReference type="WBParaSite" id="PSU_v2.g12690.t1">
    <property type="protein sequence ID" value="PSU_v2.g12690.t1"/>
    <property type="gene ID" value="PSU_v2.g12690"/>
</dbReference>
<proteinExistence type="predicted"/>
<dbReference type="AlphaFoldDB" id="A0A914Y1N3"/>